<dbReference type="Proteomes" id="UP000692954">
    <property type="component" value="Unassembled WGS sequence"/>
</dbReference>
<evidence type="ECO:0000313" key="1">
    <source>
        <dbReference type="EMBL" id="CAD8108417.1"/>
    </source>
</evidence>
<evidence type="ECO:0000313" key="2">
    <source>
        <dbReference type="Proteomes" id="UP000692954"/>
    </source>
</evidence>
<comment type="caution">
    <text evidence="1">The sequence shown here is derived from an EMBL/GenBank/DDBJ whole genome shotgun (WGS) entry which is preliminary data.</text>
</comment>
<keyword evidence="2" id="KW-1185">Reference proteome</keyword>
<organism evidence="1 2">
    <name type="scientific">Paramecium sonneborni</name>
    <dbReference type="NCBI Taxonomy" id="65129"/>
    <lineage>
        <taxon>Eukaryota</taxon>
        <taxon>Sar</taxon>
        <taxon>Alveolata</taxon>
        <taxon>Ciliophora</taxon>
        <taxon>Intramacronucleata</taxon>
        <taxon>Oligohymenophorea</taxon>
        <taxon>Peniculida</taxon>
        <taxon>Parameciidae</taxon>
        <taxon>Paramecium</taxon>
    </lineage>
</organism>
<accession>A0A8S1PYK5</accession>
<gene>
    <name evidence="1" type="ORF">PSON_ATCC_30995.1.T0910059</name>
</gene>
<dbReference type="EMBL" id="CAJJDN010000091">
    <property type="protein sequence ID" value="CAD8108417.1"/>
    <property type="molecule type" value="Genomic_DNA"/>
</dbReference>
<dbReference type="AlphaFoldDB" id="A0A8S1PYK5"/>
<sequence>MQLVDVVQQVKQLELHRLHFQVPMSQYPLSQTQLYPTKCLVEGQFKHQQENV</sequence>
<name>A0A8S1PYK5_9CILI</name>
<reference evidence="1" key="1">
    <citation type="submission" date="2021-01" db="EMBL/GenBank/DDBJ databases">
        <authorList>
            <consortium name="Genoscope - CEA"/>
            <person name="William W."/>
        </authorList>
    </citation>
    <scope>NUCLEOTIDE SEQUENCE</scope>
</reference>
<protein>
    <submittedName>
        <fullName evidence="1">Uncharacterized protein</fullName>
    </submittedName>
</protein>
<proteinExistence type="predicted"/>